<organism evidence="2 3">
    <name type="scientific">Monilinia vaccinii-corymbosi</name>
    <dbReference type="NCBI Taxonomy" id="61207"/>
    <lineage>
        <taxon>Eukaryota</taxon>
        <taxon>Fungi</taxon>
        <taxon>Dikarya</taxon>
        <taxon>Ascomycota</taxon>
        <taxon>Pezizomycotina</taxon>
        <taxon>Leotiomycetes</taxon>
        <taxon>Helotiales</taxon>
        <taxon>Sclerotiniaceae</taxon>
        <taxon>Monilinia</taxon>
    </lineage>
</organism>
<dbReference type="EMBL" id="CP063413">
    <property type="protein sequence ID" value="QSZ37647.1"/>
    <property type="molecule type" value="Genomic_DNA"/>
</dbReference>
<gene>
    <name evidence="2" type="ORF">DSL72_008746</name>
</gene>
<evidence type="ECO:0008006" key="4">
    <source>
        <dbReference type="Google" id="ProtNLM"/>
    </source>
</evidence>
<protein>
    <recommendedName>
        <fullName evidence="4">DUF4440 domain-containing protein</fullName>
    </recommendedName>
</protein>
<dbReference type="OrthoDB" id="2865667at2759"/>
<feature type="region of interest" description="Disordered" evidence="1">
    <location>
        <begin position="1"/>
        <end position="91"/>
    </location>
</feature>
<dbReference type="SUPFAM" id="SSF81995">
    <property type="entry name" value="beta-sandwich domain of Sec23/24"/>
    <property type="match status" value="1"/>
</dbReference>
<dbReference type="Proteomes" id="UP000672032">
    <property type="component" value="Chromosome 9"/>
</dbReference>
<feature type="compositionally biased region" description="Low complexity" evidence="1">
    <location>
        <begin position="49"/>
        <end position="60"/>
    </location>
</feature>
<dbReference type="AlphaFoldDB" id="A0A8A3PQ47"/>
<name>A0A8A3PQ47_9HELO</name>
<proteinExistence type="predicted"/>
<reference evidence="2" key="1">
    <citation type="submission" date="2020-10" db="EMBL/GenBank/DDBJ databases">
        <title>Genome Sequence of Monilinia vaccinii-corymbosi Sheds Light on Mummy Berry Disease Infection of Blueberry and Mating Type.</title>
        <authorList>
            <person name="Yow A.G."/>
            <person name="Zhang Y."/>
            <person name="Bansal K."/>
            <person name="Eacker S.M."/>
            <person name="Sullivan S."/>
            <person name="Liachko I."/>
            <person name="Cubeta M.A."/>
            <person name="Rollins J.A."/>
            <person name="Ashrafi H."/>
        </authorList>
    </citation>
    <scope>NUCLEOTIDE SEQUENCE</scope>
    <source>
        <strain evidence="2">RL-1</strain>
    </source>
</reference>
<evidence type="ECO:0000313" key="3">
    <source>
        <dbReference type="Proteomes" id="UP000672032"/>
    </source>
</evidence>
<keyword evidence="3" id="KW-1185">Reference proteome</keyword>
<evidence type="ECO:0000256" key="1">
    <source>
        <dbReference type="SAM" id="MobiDB-lite"/>
    </source>
</evidence>
<feature type="compositionally biased region" description="Basic and acidic residues" evidence="1">
    <location>
        <begin position="11"/>
        <end position="23"/>
    </location>
</feature>
<accession>A0A8A3PQ47</accession>
<evidence type="ECO:0000313" key="2">
    <source>
        <dbReference type="EMBL" id="QSZ37647.1"/>
    </source>
</evidence>
<sequence length="222" mass="25605">MSFILGPSSEAYRERKAEKDRSHPQYQDQDQELQRQRQPQPSPQNNHPNMSMQQQQNGGQLAYNFQPEFKQAQQPDTKKPRYKGGNYGPGTISQRIEKAMYELEHQTWRCRLDKPSALLEFIDPKAVFASPEYGILTNDSDPTLKETLEDDDMRTWSSYEIKDMKIVELSMMAATVVYDVTASITDEKGSQKGIYKAYCTSCWKQEASADWKLCTYTEAPHP</sequence>